<dbReference type="AlphaFoldDB" id="A0A9N9EXM6"/>
<dbReference type="EMBL" id="CAJVPZ010019858">
    <property type="protein sequence ID" value="CAG8696751.1"/>
    <property type="molecule type" value="Genomic_DNA"/>
</dbReference>
<evidence type="ECO:0000256" key="1">
    <source>
        <dbReference type="SAM" id="Coils"/>
    </source>
</evidence>
<protein>
    <submittedName>
        <fullName evidence="2">4115_t:CDS:1</fullName>
    </submittedName>
</protein>
<gene>
    <name evidence="2" type="ORF">RFULGI_LOCUS10236</name>
</gene>
<organism evidence="2 3">
    <name type="scientific">Racocetra fulgida</name>
    <dbReference type="NCBI Taxonomy" id="60492"/>
    <lineage>
        <taxon>Eukaryota</taxon>
        <taxon>Fungi</taxon>
        <taxon>Fungi incertae sedis</taxon>
        <taxon>Mucoromycota</taxon>
        <taxon>Glomeromycotina</taxon>
        <taxon>Glomeromycetes</taxon>
        <taxon>Diversisporales</taxon>
        <taxon>Gigasporaceae</taxon>
        <taxon>Racocetra</taxon>
    </lineage>
</organism>
<evidence type="ECO:0000313" key="2">
    <source>
        <dbReference type="EMBL" id="CAG8696751.1"/>
    </source>
</evidence>
<sequence length="125" mass="14878">QLALTIESLKERIKELKTDLQISNDANMKLIKDNRNILAVNQNLSEQLQTLTDEELFNRKKNDKKEEKFKYFILREYVKLSDVDSLLYFQQCFIPTYERIAILYEMIGIHLNALPFSVAWFTTRN</sequence>
<reference evidence="2" key="1">
    <citation type="submission" date="2021-06" db="EMBL/GenBank/DDBJ databases">
        <authorList>
            <person name="Kallberg Y."/>
            <person name="Tangrot J."/>
            <person name="Rosling A."/>
        </authorList>
    </citation>
    <scope>NUCLEOTIDE SEQUENCE</scope>
    <source>
        <strain evidence="2">IN212</strain>
    </source>
</reference>
<keyword evidence="1" id="KW-0175">Coiled coil</keyword>
<dbReference type="Proteomes" id="UP000789396">
    <property type="component" value="Unassembled WGS sequence"/>
</dbReference>
<keyword evidence="3" id="KW-1185">Reference proteome</keyword>
<feature type="coiled-coil region" evidence="1">
    <location>
        <begin position="6"/>
        <end position="54"/>
    </location>
</feature>
<evidence type="ECO:0000313" key="3">
    <source>
        <dbReference type="Proteomes" id="UP000789396"/>
    </source>
</evidence>
<feature type="non-terminal residue" evidence="2">
    <location>
        <position position="1"/>
    </location>
</feature>
<name>A0A9N9EXM6_9GLOM</name>
<proteinExistence type="predicted"/>
<comment type="caution">
    <text evidence="2">The sequence shown here is derived from an EMBL/GenBank/DDBJ whole genome shotgun (WGS) entry which is preliminary data.</text>
</comment>
<accession>A0A9N9EXM6</accession>
<feature type="non-terminal residue" evidence="2">
    <location>
        <position position="125"/>
    </location>
</feature>